<feature type="non-terminal residue" evidence="1">
    <location>
        <position position="1"/>
    </location>
</feature>
<name>A0A0F9ELP1_9ZZZZ</name>
<accession>A0A0F9ELP1</accession>
<comment type="caution">
    <text evidence="1">The sequence shown here is derived from an EMBL/GenBank/DDBJ whole genome shotgun (WGS) entry which is preliminary data.</text>
</comment>
<dbReference type="AlphaFoldDB" id="A0A0F9ELP1"/>
<dbReference type="EMBL" id="LAZR01034259">
    <property type="protein sequence ID" value="KKL45805.1"/>
    <property type="molecule type" value="Genomic_DNA"/>
</dbReference>
<protein>
    <submittedName>
        <fullName evidence="1">Uncharacterized protein</fullName>
    </submittedName>
</protein>
<evidence type="ECO:0000313" key="1">
    <source>
        <dbReference type="EMBL" id="KKL45805.1"/>
    </source>
</evidence>
<organism evidence="1">
    <name type="scientific">marine sediment metagenome</name>
    <dbReference type="NCBI Taxonomy" id="412755"/>
    <lineage>
        <taxon>unclassified sequences</taxon>
        <taxon>metagenomes</taxon>
        <taxon>ecological metagenomes</taxon>
    </lineage>
</organism>
<sequence>GVGWDIREIQLDKETEKISATNIRKEMHD</sequence>
<gene>
    <name evidence="1" type="ORF">LCGC14_2351980</name>
</gene>
<reference evidence="1" key="1">
    <citation type="journal article" date="2015" name="Nature">
        <title>Complex archaea that bridge the gap between prokaryotes and eukaryotes.</title>
        <authorList>
            <person name="Spang A."/>
            <person name="Saw J.H."/>
            <person name="Jorgensen S.L."/>
            <person name="Zaremba-Niedzwiedzka K."/>
            <person name="Martijn J."/>
            <person name="Lind A.E."/>
            <person name="van Eijk R."/>
            <person name="Schleper C."/>
            <person name="Guy L."/>
            <person name="Ettema T.J."/>
        </authorList>
    </citation>
    <scope>NUCLEOTIDE SEQUENCE</scope>
</reference>
<proteinExistence type="predicted"/>